<dbReference type="EMBL" id="ONZQ02000007">
    <property type="protein sequence ID" value="SPO02897.1"/>
    <property type="molecule type" value="Genomic_DNA"/>
</dbReference>
<dbReference type="InterPro" id="IPR020058">
    <property type="entry name" value="Glu/Gln-tRNA-synth_Ib_cat-dom"/>
</dbReference>
<reference evidence="14" key="1">
    <citation type="submission" date="2018-03" db="EMBL/GenBank/DDBJ databases">
        <authorList>
            <person name="Guldener U."/>
        </authorList>
    </citation>
    <scope>NUCLEOTIDE SEQUENCE</scope>
</reference>
<dbReference type="GO" id="GO:0005524">
    <property type="term" value="F:ATP binding"/>
    <property type="evidence" value="ECO:0007669"/>
    <property type="project" value="UniProtKB-KW"/>
</dbReference>
<dbReference type="PANTHER" id="PTHR43311:SF2">
    <property type="entry name" value="GLUTAMATE--TRNA LIGASE, MITOCHONDRIAL-RELATED"/>
    <property type="match status" value="1"/>
</dbReference>
<evidence type="ECO:0000256" key="11">
    <source>
        <dbReference type="RuleBase" id="RU363037"/>
    </source>
</evidence>
<dbReference type="InterPro" id="IPR008925">
    <property type="entry name" value="aa_tRNA-synth_I_cd-bd_sf"/>
</dbReference>
<dbReference type="PRINTS" id="PR00987">
    <property type="entry name" value="TRNASYNTHGLU"/>
</dbReference>
<evidence type="ECO:0000256" key="4">
    <source>
        <dbReference type="ARBA" id="ARBA00022598"/>
    </source>
</evidence>
<evidence type="ECO:0000259" key="13">
    <source>
        <dbReference type="Pfam" id="PF00749"/>
    </source>
</evidence>
<proteinExistence type="inferred from homology"/>
<dbReference type="InterPro" id="IPR014729">
    <property type="entry name" value="Rossmann-like_a/b/a_fold"/>
</dbReference>
<feature type="region of interest" description="Disordered" evidence="12">
    <location>
        <begin position="34"/>
        <end position="75"/>
    </location>
</feature>
<evidence type="ECO:0000256" key="5">
    <source>
        <dbReference type="ARBA" id="ARBA00022741"/>
    </source>
</evidence>
<evidence type="ECO:0000256" key="7">
    <source>
        <dbReference type="ARBA" id="ARBA00022917"/>
    </source>
</evidence>
<dbReference type="InterPro" id="IPR049940">
    <property type="entry name" value="GluQ/Sye"/>
</dbReference>
<evidence type="ECO:0000256" key="10">
    <source>
        <dbReference type="ARBA" id="ARBA00072917"/>
    </source>
</evidence>
<dbReference type="AlphaFoldDB" id="A0AAE8SWD6"/>
<feature type="compositionally biased region" description="Polar residues" evidence="12">
    <location>
        <begin position="35"/>
        <end position="44"/>
    </location>
</feature>
<organism evidence="14 15">
    <name type="scientific">Cephalotrichum gorgonifer</name>
    <dbReference type="NCBI Taxonomy" id="2041049"/>
    <lineage>
        <taxon>Eukaryota</taxon>
        <taxon>Fungi</taxon>
        <taxon>Dikarya</taxon>
        <taxon>Ascomycota</taxon>
        <taxon>Pezizomycotina</taxon>
        <taxon>Sordariomycetes</taxon>
        <taxon>Hypocreomycetidae</taxon>
        <taxon>Microascales</taxon>
        <taxon>Microascaceae</taxon>
        <taxon>Cephalotrichum</taxon>
    </lineage>
</organism>
<dbReference type="Gene3D" id="1.10.10.350">
    <property type="match status" value="1"/>
</dbReference>
<comment type="similarity">
    <text evidence="2">Belongs to the class-I aminoacyl-tRNA synthetase family. Glutamate--tRNA ligase type 1 subfamily.</text>
</comment>
<keyword evidence="5 11" id="KW-0547">Nucleotide-binding</keyword>
<evidence type="ECO:0000313" key="15">
    <source>
        <dbReference type="Proteomes" id="UP001187682"/>
    </source>
</evidence>
<evidence type="ECO:0000256" key="1">
    <source>
        <dbReference type="ARBA" id="ARBA00004173"/>
    </source>
</evidence>
<dbReference type="GO" id="GO:0004818">
    <property type="term" value="F:glutamate-tRNA ligase activity"/>
    <property type="evidence" value="ECO:0007669"/>
    <property type="project" value="UniProtKB-EC"/>
</dbReference>
<dbReference type="Proteomes" id="UP001187682">
    <property type="component" value="Unassembled WGS sequence"/>
</dbReference>
<dbReference type="CDD" id="cd00808">
    <property type="entry name" value="GluRS_core"/>
    <property type="match status" value="1"/>
</dbReference>
<dbReference type="Gene3D" id="3.40.50.620">
    <property type="entry name" value="HUPs"/>
    <property type="match status" value="1"/>
</dbReference>
<keyword evidence="4 11" id="KW-0436">Ligase</keyword>
<dbReference type="GO" id="GO:0000049">
    <property type="term" value="F:tRNA binding"/>
    <property type="evidence" value="ECO:0007669"/>
    <property type="project" value="InterPro"/>
</dbReference>
<dbReference type="GO" id="GO:0008270">
    <property type="term" value="F:zinc ion binding"/>
    <property type="evidence" value="ECO:0007669"/>
    <property type="project" value="InterPro"/>
</dbReference>
<gene>
    <name evidence="14" type="ORF">DNG_05575</name>
</gene>
<dbReference type="NCBIfam" id="TIGR00464">
    <property type="entry name" value="gltX_bact"/>
    <property type="match status" value="1"/>
</dbReference>
<evidence type="ECO:0000256" key="2">
    <source>
        <dbReference type="ARBA" id="ARBA00007894"/>
    </source>
</evidence>
<dbReference type="GO" id="GO:0006424">
    <property type="term" value="P:glutamyl-tRNA aminoacylation"/>
    <property type="evidence" value="ECO:0007669"/>
    <property type="project" value="InterPro"/>
</dbReference>
<dbReference type="InterPro" id="IPR000924">
    <property type="entry name" value="Glu/Gln-tRNA-synth"/>
</dbReference>
<feature type="domain" description="Glutamyl/glutaminyl-tRNA synthetase class Ib catalytic" evidence="13">
    <location>
        <begin position="75"/>
        <end position="386"/>
    </location>
</feature>
<keyword evidence="8 11" id="KW-0030">Aminoacyl-tRNA synthetase</keyword>
<dbReference type="GO" id="GO:0005739">
    <property type="term" value="C:mitochondrion"/>
    <property type="evidence" value="ECO:0007669"/>
    <property type="project" value="UniProtKB-SubCell"/>
</dbReference>
<name>A0AAE8SWD6_9PEZI</name>
<dbReference type="EC" id="6.1.1.17" evidence="3"/>
<dbReference type="SUPFAM" id="SSF48163">
    <property type="entry name" value="An anticodon-binding domain of class I aminoacyl-tRNA synthetases"/>
    <property type="match status" value="1"/>
</dbReference>
<dbReference type="SUPFAM" id="SSF52374">
    <property type="entry name" value="Nucleotidylyl transferase"/>
    <property type="match status" value="1"/>
</dbReference>
<dbReference type="InterPro" id="IPR020751">
    <property type="entry name" value="aa-tRNA-synth_I_codon-bd_sub2"/>
</dbReference>
<feature type="region of interest" description="Disordered" evidence="12">
    <location>
        <begin position="446"/>
        <end position="476"/>
    </location>
</feature>
<evidence type="ECO:0000256" key="9">
    <source>
        <dbReference type="ARBA" id="ARBA00030865"/>
    </source>
</evidence>
<dbReference type="InterPro" id="IPR033910">
    <property type="entry name" value="GluRS_core"/>
</dbReference>
<evidence type="ECO:0000256" key="12">
    <source>
        <dbReference type="SAM" id="MobiDB-lite"/>
    </source>
</evidence>
<keyword evidence="15" id="KW-1185">Reference proteome</keyword>
<dbReference type="Pfam" id="PF00749">
    <property type="entry name" value="tRNA-synt_1c"/>
    <property type="match status" value="1"/>
</dbReference>
<dbReference type="PANTHER" id="PTHR43311">
    <property type="entry name" value="GLUTAMATE--TRNA LIGASE"/>
    <property type="match status" value="1"/>
</dbReference>
<dbReference type="HAMAP" id="MF_00022">
    <property type="entry name" value="Glu_tRNA_synth_type1"/>
    <property type="match status" value="1"/>
</dbReference>
<sequence length="638" mass="70352">MRAFRSSSALLIAPRRFICRPCACRVSHLAPPPSLNSFSTTTRRPASKSGGLAGLRSKAPVDRSHQYALPKTPARTRFAPSPTGYLHLGSLRTALYNYLLAKATGGQFILRLEDTDQTRIVGDAEKRLYEDLKWASLTWDEGPDIGGPAGPYRQSERLDKYRPYADQLIESGHAYRCFCSPEDLEAQKELAVAHNASTHYPGTCLAVSPEESADRAAKGEAHTVRFKGGPAPSFVDRVYGRYEKKEEEDDFILIKSDGFPTYHFANVVDDHLMEITHVIRGAEWLISTPKHVALYDAFGWTPPNFSHVGLLVDAAGRKLSKRNHDVDVSSYRVQGFLPSALNNWLVLLGWGTTPGSELFPKMEELINKFTFKFTKGNIKVNPQKLESFQHKHVDHLLSNPDSGAPALRESLLTNQVSGDNGLAGPLETLVQPIEAFVHRLEEFRLGSSSNGSTPTTDEPWLTSSSGRSFNPSQRGGLIPQFSTAASGRAYLMRLLLGNTARYPRPTDIILENPQLIWSVPPAVYRRNAGQLASSERALRILLALEEELNSLSRWDMDGLRAAISSVMDTVVPPDASKSEKGDARNDVYDALRFATVGEPHVASKPASIVLLLLGRDETAARLALAREALQDWETKGGL</sequence>
<comment type="subcellular location">
    <subcellularLocation>
        <location evidence="1">Mitochondrion</location>
    </subcellularLocation>
</comment>
<evidence type="ECO:0000256" key="8">
    <source>
        <dbReference type="ARBA" id="ARBA00023146"/>
    </source>
</evidence>
<comment type="caution">
    <text evidence="14">The sequence shown here is derived from an EMBL/GenBank/DDBJ whole genome shotgun (WGS) entry which is preliminary data.</text>
</comment>
<evidence type="ECO:0000256" key="6">
    <source>
        <dbReference type="ARBA" id="ARBA00022840"/>
    </source>
</evidence>
<feature type="compositionally biased region" description="Polar residues" evidence="12">
    <location>
        <begin position="446"/>
        <end position="473"/>
    </location>
</feature>
<protein>
    <recommendedName>
        <fullName evidence="10">Glutamate--tRNA ligase, mitochondrial</fullName>
        <ecNumber evidence="3">6.1.1.17</ecNumber>
    </recommendedName>
    <alternativeName>
        <fullName evidence="9">Glutamyl-tRNA synthetase</fullName>
    </alternativeName>
</protein>
<keyword evidence="6 11" id="KW-0067">ATP-binding</keyword>
<evidence type="ECO:0000313" key="14">
    <source>
        <dbReference type="EMBL" id="SPO02897.1"/>
    </source>
</evidence>
<dbReference type="FunFam" id="3.40.50.620:FF:000045">
    <property type="entry name" value="Glutamate--tRNA ligase, mitochondrial"/>
    <property type="match status" value="1"/>
</dbReference>
<keyword evidence="7 11" id="KW-0648">Protein biosynthesis</keyword>
<dbReference type="InterPro" id="IPR004527">
    <property type="entry name" value="Glu-tRNA-ligase_bac/mito"/>
</dbReference>
<accession>A0AAE8SWD6</accession>
<evidence type="ECO:0000256" key="3">
    <source>
        <dbReference type="ARBA" id="ARBA00012835"/>
    </source>
</evidence>